<evidence type="ECO:0000256" key="2">
    <source>
        <dbReference type="SAM" id="SignalP"/>
    </source>
</evidence>
<feature type="chain" id="PRO_5045687987" evidence="2">
    <location>
        <begin position="34"/>
        <end position="324"/>
    </location>
</feature>
<comment type="caution">
    <text evidence="3">The sequence shown here is derived from an EMBL/GenBank/DDBJ whole genome shotgun (WGS) entry which is preliminary data.</text>
</comment>
<sequence>MTNLRTTFLARGLAVLAGTALFAGLHVSGSASASTDAHAISATTSTPTNASIADGGTTASRHDTATEHRNACRIHRLLTGTFSAPDSRSAKRLAAKVVAPHAVTHAAGASTGPSGILAQFAADRARVPGAHAVIKHLAADGDLVAVHWQIAPDPKDERRGEAAVDLFRLANDRVVEHWSLDQQIATGKPASGNTNTMFSDLYRPAHRTKAPTERQEERNRVLAVRAYDSLFRDHDVSVLDRDFDPAYLQHNPVAPNGTAALKQLFAGGAQFPAQQSVISLSDGDIVWTFSQRVDAKSGDPILAADLFRVDGGKVREHWDVVPAS</sequence>
<proteinExistence type="predicted"/>
<keyword evidence="2" id="KW-0732">Signal</keyword>
<dbReference type="Pfam" id="PF07366">
    <property type="entry name" value="SnoaL"/>
    <property type="match status" value="1"/>
</dbReference>
<name>A0ABU8Y6P9_9MICO</name>
<dbReference type="PANTHER" id="PTHR38436:SF1">
    <property type="entry name" value="ESTER CYCLASE"/>
    <property type="match status" value="1"/>
</dbReference>
<dbReference type="PANTHER" id="PTHR38436">
    <property type="entry name" value="POLYKETIDE CYCLASE SNOAL-LIKE DOMAIN"/>
    <property type="match status" value="1"/>
</dbReference>
<feature type="region of interest" description="Disordered" evidence="1">
    <location>
        <begin position="46"/>
        <end position="66"/>
    </location>
</feature>
<dbReference type="InterPro" id="IPR009959">
    <property type="entry name" value="Cyclase_SnoaL-like"/>
</dbReference>
<keyword evidence="4" id="KW-1185">Reference proteome</keyword>
<dbReference type="Proteomes" id="UP001370299">
    <property type="component" value="Unassembled WGS sequence"/>
</dbReference>
<dbReference type="SUPFAM" id="SSF54427">
    <property type="entry name" value="NTF2-like"/>
    <property type="match status" value="2"/>
</dbReference>
<dbReference type="Gene3D" id="3.10.450.50">
    <property type="match status" value="2"/>
</dbReference>
<gene>
    <name evidence="3" type="ORF">WMN62_03425</name>
</gene>
<organism evidence="3 4">
    <name type="scientific">Curtobacterium citreum</name>
    <dbReference type="NCBI Taxonomy" id="2036"/>
    <lineage>
        <taxon>Bacteria</taxon>
        <taxon>Bacillati</taxon>
        <taxon>Actinomycetota</taxon>
        <taxon>Actinomycetes</taxon>
        <taxon>Micrococcales</taxon>
        <taxon>Microbacteriaceae</taxon>
        <taxon>Curtobacterium</taxon>
    </lineage>
</organism>
<dbReference type="InterPro" id="IPR032710">
    <property type="entry name" value="NTF2-like_dom_sf"/>
</dbReference>
<protein>
    <submittedName>
        <fullName evidence="3">Nuclear transport factor 2 family protein</fullName>
    </submittedName>
</protein>
<reference evidence="3 4" key="1">
    <citation type="submission" date="2024-03" db="EMBL/GenBank/DDBJ databases">
        <title>Whole genomes of four grape xylem sap localized bacterial endophytes.</title>
        <authorList>
            <person name="Kumar G."/>
            <person name="Savka M.A."/>
        </authorList>
    </citation>
    <scope>NUCLEOTIDE SEQUENCE [LARGE SCALE GENOMIC DNA]</scope>
    <source>
        <strain evidence="3 4">RIT_GXS8</strain>
    </source>
</reference>
<feature type="signal peptide" evidence="2">
    <location>
        <begin position="1"/>
        <end position="33"/>
    </location>
</feature>
<dbReference type="RefSeq" id="WP_340196587.1">
    <property type="nucleotide sequence ID" value="NZ_JBBKAP010000042.1"/>
</dbReference>
<evidence type="ECO:0000256" key="1">
    <source>
        <dbReference type="SAM" id="MobiDB-lite"/>
    </source>
</evidence>
<dbReference type="EMBL" id="JBBLYY010000023">
    <property type="protein sequence ID" value="MEK0170513.1"/>
    <property type="molecule type" value="Genomic_DNA"/>
</dbReference>
<accession>A0ABU8Y6P9</accession>
<evidence type="ECO:0000313" key="4">
    <source>
        <dbReference type="Proteomes" id="UP001370299"/>
    </source>
</evidence>
<evidence type="ECO:0000313" key="3">
    <source>
        <dbReference type="EMBL" id="MEK0170513.1"/>
    </source>
</evidence>